<evidence type="ECO:0000256" key="5">
    <source>
        <dbReference type="ARBA" id="ARBA00022840"/>
    </source>
</evidence>
<keyword evidence="8" id="KW-1185">Reference proteome</keyword>
<dbReference type="OrthoDB" id="626675at2759"/>
<dbReference type="Proteomes" id="UP000095767">
    <property type="component" value="Unassembled WGS sequence"/>
</dbReference>
<dbReference type="PROSITE" id="PS50011">
    <property type="entry name" value="PROTEIN_KINASE_DOM"/>
    <property type="match status" value="1"/>
</dbReference>
<evidence type="ECO:0000256" key="4">
    <source>
        <dbReference type="ARBA" id="ARBA00022777"/>
    </source>
</evidence>
<dbReference type="Gene3D" id="1.10.510.10">
    <property type="entry name" value="Transferase(Phosphotransferase) domain 1"/>
    <property type="match status" value="1"/>
</dbReference>
<keyword evidence="2" id="KW-0808">Transferase</keyword>
<keyword evidence="1" id="KW-0723">Serine/threonine-protein kinase</keyword>
<reference evidence="7 8" key="1">
    <citation type="submission" date="2016-09" db="EMBL/GenBank/DDBJ databases">
        <title>The draft genome of Dichanthelium oligosanthes: A C3 panicoid grass species.</title>
        <authorList>
            <person name="Studer A.J."/>
            <person name="Schnable J.C."/>
            <person name="Brutnell T.P."/>
        </authorList>
    </citation>
    <scope>NUCLEOTIDE SEQUENCE [LARGE SCALE GENOMIC DNA]</scope>
    <source>
        <strain evidence="8">cv. Kellogg 1175</strain>
        <tissue evidence="7">Leaf</tissue>
    </source>
</reference>
<dbReference type="SUPFAM" id="SSF56112">
    <property type="entry name" value="Protein kinase-like (PK-like)"/>
    <property type="match status" value="1"/>
</dbReference>
<dbReference type="InterPro" id="IPR011009">
    <property type="entry name" value="Kinase-like_dom_sf"/>
</dbReference>
<sequence length="106" mass="11891">MHGHGIIHREIKPKNILGSDDDVVKICNYGVAKSMAEKDTPCRFTGTIPYMAPEVLVKDAEHDKLMDAWSLGCVMAELLTSKLLFAGKNESNRLFKIYYVRMALSC</sequence>
<evidence type="ECO:0000259" key="6">
    <source>
        <dbReference type="PROSITE" id="PS50011"/>
    </source>
</evidence>
<evidence type="ECO:0000313" key="8">
    <source>
        <dbReference type="Proteomes" id="UP000095767"/>
    </source>
</evidence>
<proteinExistence type="predicted"/>
<evidence type="ECO:0000256" key="1">
    <source>
        <dbReference type="ARBA" id="ARBA00022527"/>
    </source>
</evidence>
<dbReference type="STRING" id="888268.A0A1E5VD58"/>
<dbReference type="AlphaFoldDB" id="A0A1E5VD58"/>
<dbReference type="GO" id="GO:0005524">
    <property type="term" value="F:ATP binding"/>
    <property type="evidence" value="ECO:0007669"/>
    <property type="project" value="UniProtKB-KW"/>
</dbReference>
<protein>
    <recommendedName>
        <fullName evidence="6">Protein kinase domain-containing protein</fullName>
    </recommendedName>
</protein>
<dbReference type="InterPro" id="IPR000719">
    <property type="entry name" value="Prot_kinase_dom"/>
</dbReference>
<evidence type="ECO:0000256" key="3">
    <source>
        <dbReference type="ARBA" id="ARBA00022741"/>
    </source>
</evidence>
<dbReference type="PANTHER" id="PTHR24351">
    <property type="entry name" value="RIBOSOMAL PROTEIN S6 KINASE"/>
    <property type="match status" value="1"/>
</dbReference>
<name>A0A1E5VD58_9POAL</name>
<accession>A0A1E5VD58</accession>
<keyword evidence="5" id="KW-0067">ATP-binding</keyword>
<evidence type="ECO:0000256" key="2">
    <source>
        <dbReference type="ARBA" id="ARBA00022679"/>
    </source>
</evidence>
<dbReference type="GO" id="GO:0004674">
    <property type="term" value="F:protein serine/threonine kinase activity"/>
    <property type="evidence" value="ECO:0007669"/>
    <property type="project" value="UniProtKB-KW"/>
</dbReference>
<keyword evidence="3" id="KW-0547">Nucleotide-binding</keyword>
<keyword evidence="4" id="KW-0418">Kinase</keyword>
<feature type="domain" description="Protein kinase" evidence="6">
    <location>
        <begin position="1"/>
        <end position="106"/>
    </location>
</feature>
<dbReference type="Pfam" id="PF00069">
    <property type="entry name" value="Pkinase"/>
    <property type="match status" value="1"/>
</dbReference>
<evidence type="ECO:0000313" key="7">
    <source>
        <dbReference type="EMBL" id="OEL22975.1"/>
    </source>
</evidence>
<dbReference type="EMBL" id="LWDX02043972">
    <property type="protein sequence ID" value="OEL22975.1"/>
    <property type="molecule type" value="Genomic_DNA"/>
</dbReference>
<gene>
    <name evidence="7" type="ORF">BAE44_0016006</name>
</gene>
<organism evidence="7 8">
    <name type="scientific">Dichanthelium oligosanthes</name>
    <dbReference type="NCBI Taxonomy" id="888268"/>
    <lineage>
        <taxon>Eukaryota</taxon>
        <taxon>Viridiplantae</taxon>
        <taxon>Streptophyta</taxon>
        <taxon>Embryophyta</taxon>
        <taxon>Tracheophyta</taxon>
        <taxon>Spermatophyta</taxon>
        <taxon>Magnoliopsida</taxon>
        <taxon>Liliopsida</taxon>
        <taxon>Poales</taxon>
        <taxon>Poaceae</taxon>
        <taxon>PACMAD clade</taxon>
        <taxon>Panicoideae</taxon>
        <taxon>Panicodae</taxon>
        <taxon>Paniceae</taxon>
        <taxon>Dichantheliinae</taxon>
        <taxon>Dichanthelium</taxon>
    </lineage>
</organism>
<comment type="caution">
    <text evidence="7">The sequence shown here is derived from an EMBL/GenBank/DDBJ whole genome shotgun (WGS) entry which is preliminary data.</text>
</comment>